<dbReference type="Proteomes" id="UP000021816">
    <property type="component" value="Unassembled WGS sequence"/>
</dbReference>
<evidence type="ECO:0000313" key="2">
    <source>
        <dbReference type="Proteomes" id="UP000021816"/>
    </source>
</evidence>
<name>A0A011NU39_9PROT</name>
<proteinExistence type="predicted"/>
<comment type="caution">
    <text evidence="1">The sequence shown here is derived from an EMBL/GenBank/DDBJ whole genome shotgun (WGS) entry which is preliminary data.</text>
</comment>
<organism evidence="1 2">
    <name type="scientific">Candidatus Accumulibacter appositus</name>
    <dbReference type="NCBI Taxonomy" id="1454003"/>
    <lineage>
        <taxon>Bacteria</taxon>
        <taxon>Pseudomonadati</taxon>
        <taxon>Pseudomonadota</taxon>
        <taxon>Betaproteobacteria</taxon>
        <taxon>Candidatus Accumulibacter</taxon>
    </lineage>
</organism>
<reference evidence="1 2" key="1">
    <citation type="submission" date="2014-02" db="EMBL/GenBank/DDBJ databases">
        <title>Expanding our view of genomic diversity in Candidatus Accumulibacter clades.</title>
        <authorList>
            <person name="Skennerton C.T."/>
            <person name="Barr J.J."/>
            <person name="Slater F.R."/>
            <person name="Bond P.L."/>
            <person name="Tyson G.W."/>
        </authorList>
    </citation>
    <scope>NUCLEOTIDE SEQUENCE [LARGE SCALE GENOMIC DNA]</scope>
    <source>
        <strain evidence="2">BA-92</strain>
    </source>
</reference>
<dbReference type="STRING" id="1454003.AW10_02737"/>
<sequence>MTVRYGQLPLIEHPPRRGEEVECSPAYAIRYRERTVAECSNTRLKDEFGGNSSEVCKRLTGLIFVLTQGIALDHHTFHMR</sequence>
<dbReference type="AlphaFoldDB" id="A0A011NU39"/>
<evidence type="ECO:0000313" key="1">
    <source>
        <dbReference type="EMBL" id="EXI78866.1"/>
    </source>
</evidence>
<protein>
    <recommendedName>
        <fullName evidence="3">Transposase DDE domain-containing protein</fullName>
    </recommendedName>
</protein>
<accession>A0A011NU39</accession>
<evidence type="ECO:0008006" key="3">
    <source>
        <dbReference type="Google" id="ProtNLM"/>
    </source>
</evidence>
<gene>
    <name evidence="1" type="ORF">AW10_02737</name>
</gene>
<dbReference type="EMBL" id="JEMX01000063">
    <property type="protein sequence ID" value="EXI78866.1"/>
    <property type="molecule type" value="Genomic_DNA"/>
</dbReference>